<reference evidence="3" key="1">
    <citation type="submission" date="2014-09" db="EMBL/GenBank/DDBJ databases">
        <authorList>
            <person name="Sharma Rahul"/>
            <person name="Thines Marco"/>
        </authorList>
    </citation>
    <scope>NUCLEOTIDE SEQUENCE [LARGE SCALE GENOMIC DNA]</scope>
</reference>
<evidence type="ECO:0000256" key="1">
    <source>
        <dbReference type="SAM" id="MobiDB-lite"/>
    </source>
</evidence>
<dbReference type="GeneID" id="36406779"/>
<evidence type="ECO:0000313" key="2">
    <source>
        <dbReference type="EMBL" id="CEG41374.1"/>
    </source>
</evidence>
<dbReference type="AlphaFoldDB" id="A0A0P1AJG4"/>
<sequence>MRSVIEHLNKSPQGKQRFNELQDELMNTSLAVISHAAHRFLSLTKVIKRCLELSDSKDKYYDKKAKALQPDVVSEGGVEATLFPHCPGGSADARNSRLQQAQRTPYAGGDCAEDQEADEEGLQKRFFVRYNPELFPETSTKKDKAK</sequence>
<accession>A0A0P1AJG4</accession>
<dbReference type="OrthoDB" id="120612at2759"/>
<dbReference type="RefSeq" id="XP_024577743.1">
    <property type="nucleotide sequence ID" value="XM_024727135.1"/>
</dbReference>
<protein>
    <submittedName>
        <fullName evidence="2">Uncharacterized protein</fullName>
    </submittedName>
</protein>
<dbReference type="EMBL" id="CCYD01000553">
    <property type="protein sequence ID" value="CEG41374.1"/>
    <property type="molecule type" value="Genomic_DNA"/>
</dbReference>
<dbReference type="Proteomes" id="UP000054928">
    <property type="component" value="Unassembled WGS sequence"/>
</dbReference>
<keyword evidence="3" id="KW-1185">Reference proteome</keyword>
<name>A0A0P1AJG4_PLAHL</name>
<organism evidence="2 3">
    <name type="scientific">Plasmopara halstedii</name>
    <name type="common">Downy mildew of sunflower</name>
    <dbReference type="NCBI Taxonomy" id="4781"/>
    <lineage>
        <taxon>Eukaryota</taxon>
        <taxon>Sar</taxon>
        <taxon>Stramenopiles</taxon>
        <taxon>Oomycota</taxon>
        <taxon>Peronosporomycetes</taxon>
        <taxon>Peronosporales</taxon>
        <taxon>Peronosporaceae</taxon>
        <taxon>Plasmopara</taxon>
    </lineage>
</organism>
<evidence type="ECO:0000313" key="3">
    <source>
        <dbReference type="Proteomes" id="UP000054928"/>
    </source>
</evidence>
<proteinExistence type="predicted"/>
<feature type="region of interest" description="Disordered" evidence="1">
    <location>
        <begin position="89"/>
        <end position="118"/>
    </location>
</feature>